<feature type="transmembrane region" description="Helical" evidence="1">
    <location>
        <begin position="104"/>
        <end position="121"/>
    </location>
</feature>
<evidence type="ECO:0000259" key="2">
    <source>
        <dbReference type="Pfam" id="PF04892"/>
    </source>
</evidence>
<evidence type="ECO:0000313" key="3">
    <source>
        <dbReference type="EMBL" id="MCT7399004.1"/>
    </source>
</evidence>
<dbReference type="InterPro" id="IPR006976">
    <property type="entry name" value="VanZ-like"/>
</dbReference>
<gene>
    <name evidence="3" type="ORF">N5B56_07910</name>
</gene>
<comment type="caution">
    <text evidence="3">The sequence shown here is derived from an EMBL/GenBank/DDBJ whole genome shotgun (WGS) entry which is preliminary data.</text>
</comment>
<dbReference type="Pfam" id="PF04892">
    <property type="entry name" value="VanZ"/>
    <property type="match status" value="1"/>
</dbReference>
<sequence>MKKIYIVRIVLIVLIGFWMGTIFGFSAENGESSQSLSDKITVKVVKYIEPEYDSKDLLKQQDIFNKTSFFVRKTGHFGEYAILGILITMFAMTFRAYRSKKIRYRLMTIVVPFIYACTDEFHQGFVDGRSPKFFDVCIDTCGAFTAIVIMIGINILIKKIMTERDRNEDLGTVY</sequence>
<dbReference type="PIRSF" id="PIRSF019083">
    <property type="entry name" value="UCP019083_VanZ"/>
    <property type="match status" value="1"/>
</dbReference>
<dbReference type="RefSeq" id="WP_158562687.1">
    <property type="nucleotide sequence ID" value="NZ_JAODBU010000007.1"/>
</dbReference>
<evidence type="ECO:0000313" key="4">
    <source>
        <dbReference type="Proteomes" id="UP001431199"/>
    </source>
</evidence>
<accession>A0ABT2M0G2</accession>
<keyword evidence="1" id="KW-0812">Transmembrane</keyword>
<dbReference type="InterPro" id="IPR016747">
    <property type="entry name" value="Phosphotransbutyrylase"/>
</dbReference>
<keyword evidence="4" id="KW-1185">Reference proteome</keyword>
<dbReference type="PANTHER" id="PTHR28008">
    <property type="entry name" value="DOMAIN PROTEIN, PUTATIVE (AFU_ORTHOLOGUE AFUA_3G10980)-RELATED"/>
    <property type="match status" value="1"/>
</dbReference>
<evidence type="ECO:0000256" key="1">
    <source>
        <dbReference type="SAM" id="Phobius"/>
    </source>
</evidence>
<feature type="domain" description="VanZ-like" evidence="2">
    <location>
        <begin position="12"/>
        <end position="151"/>
    </location>
</feature>
<dbReference type="EMBL" id="JAODBU010000007">
    <property type="protein sequence ID" value="MCT7399004.1"/>
    <property type="molecule type" value="Genomic_DNA"/>
</dbReference>
<reference evidence="3" key="1">
    <citation type="submission" date="2022-09" db="EMBL/GenBank/DDBJ databases">
        <title>Eubacterium sp. LFL-14 isolated from human feces.</title>
        <authorList>
            <person name="Liu F."/>
        </authorList>
    </citation>
    <scope>NUCLEOTIDE SEQUENCE</scope>
    <source>
        <strain evidence="3">LFL-14</strain>
    </source>
</reference>
<keyword evidence="1" id="KW-0472">Membrane</keyword>
<feature type="transmembrane region" description="Helical" evidence="1">
    <location>
        <begin position="77"/>
        <end position="97"/>
    </location>
</feature>
<organism evidence="3 4">
    <name type="scientific">Eubacterium album</name>
    <dbReference type="NCBI Taxonomy" id="2978477"/>
    <lineage>
        <taxon>Bacteria</taxon>
        <taxon>Bacillati</taxon>
        <taxon>Bacillota</taxon>
        <taxon>Clostridia</taxon>
        <taxon>Eubacteriales</taxon>
        <taxon>Eubacteriaceae</taxon>
        <taxon>Eubacterium</taxon>
    </lineage>
</organism>
<protein>
    <submittedName>
        <fullName evidence="3">VanZ family protein</fullName>
    </submittedName>
</protein>
<keyword evidence="1" id="KW-1133">Transmembrane helix</keyword>
<dbReference type="Proteomes" id="UP001431199">
    <property type="component" value="Unassembled WGS sequence"/>
</dbReference>
<feature type="transmembrane region" description="Helical" evidence="1">
    <location>
        <begin position="5"/>
        <end position="27"/>
    </location>
</feature>
<feature type="transmembrane region" description="Helical" evidence="1">
    <location>
        <begin position="133"/>
        <end position="157"/>
    </location>
</feature>
<dbReference type="PANTHER" id="PTHR28008:SF1">
    <property type="entry name" value="DOMAIN PROTEIN, PUTATIVE (AFU_ORTHOLOGUE AFUA_3G10980)-RELATED"/>
    <property type="match status" value="1"/>
</dbReference>
<name>A0ABT2M0G2_9FIRM</name>
<proteinExistence type="predicted"/>
<dbReference type="NCBIfam" id="NF037970">
    <property type="entry name" value="vanZ_1"/>
    <property type="match status" value="1"/>
</dbReference>